<accession>B3QMT4</accession>
<dbReference type="EMBL" id="CP001099">
    <property type="protein sequence ID" value="ACF11237.1"/>
    <property type="molecule type" value="Genomic_DNA"/>
</dbReference>
<dbReference type="InterPro" id="IPR050832">
    <property type="entry name" value="Bact_Acetyltransf"/>
</dbReference>
<dbReference type="Proteomes" id="UP000008811">
    <property type="component" value="Chromosome"/>
</dbReference>
<name>B3QMT4_CHLP8</name>
<sequence>MPQSITIRTGIADDAAAIAAILLQSGWFSYFSEESRQTDAERIEAFLESSYTEADSRSVYVAETESGIVVGYCTVQWLPYLFLAAPEGYVSELFVDDAWRGQGIGQRLIETVEREARERGCSRLMLCNGRSRDSYKRGFYQKLGWQERESVANFIFKL</sequence>
<dbReference type="PROSITE" id="PS51186">
    <property type="entry name" value="GNAT"/>
    <property type="match status" value="1"/>
</dbReference>
<evidence type="ECO:0000256" key="2">
    <source>
        <dbReference type="ARBA" id="ARBA00023315"/>
    </source>
</evidence>
<keyword evidence="2" id="KW-0012">Acyltransferase</keyword>
<dbReference type="STRING" id="517417.Cpar_0821"/>
<evidence type="ECO:0000256" key="1">
    <source>
        <dbReference type="ARBA" id="ARBA00022679"/>
    </source>
</evidence>
<evidence type="ECO:0000313" key="5">
    <source>
        <dbReference type="Proteomes" id="UP000008811"/>
    </source>
</evidence>
<proteinExistence type="predicted"/>
<protein>
    <submittedName>
        <fullName evidence="4">GCN5-related N-acetyltransferase</fullName>
    </submittedName>
</protein>
<dbReference type="PANTHER" id="PTHR43877">
    <property type="entry name" value="AMINOALKYLPHOSPHONATE N-ACETYLTRANSFERASE-RELATED-RELATED"/>
    <property type="match status" value="1"/>
</dbReference>
<evidence type="ECO:0000259" key="3">
    <source>
        <dbReference type="PROSITE" id="PS51186"/>
    </source>
</evidence>
<dbReference type="SUPFAM" id="SSF55729">
    <property type="entry name" value="Acyl-CoA N-acyltransferases (Nat)"/>
    <property type="match status" value="1"/>
</dbReference>
<dbReference type="eggNOG" id="COG0456">
    <property type="taxonomic scope" value="Bacteria"/>
</dbReference>
<keyword evidence="5" id="KW-1185">Reference proteome</keyword>
<dbReference type="AlphaFoldDB" id="B3QMT4"/>
<keyword evidence="1" id="KW-0808">Transferase</keyword>
<dbReference type="InterPro" id="IPR016181">
    <property type="entry name" value="Acyl_CoA_acyltransferase"/>
</dbReference>
<dbReference type="InterPro" id="IPR000182">
    <property type="entry name" value="GNAT_dom"/>
</dbReference>
<dbReference type="CDD" id="cd04301">
    <property type="entry name" value="NAT_SF"/>
    <property type="match status" value="1"/>
</dbReference>
<dbReference type="OrthoDB" id="9792929at2"/>
<dbReference type="Pfam" id="PF00583">
    <property type="entry name" value="Acetyltransf_1"/>
    <property type="match status" value="1"/>
</dbReference>
<dbReference type="KEGG" id="cpc:Cpar_0821"/>
<dbReference type="GO" id="GO:0016747">
    <property type="term" value="F:acyltransferase activity, transferring groups other than amino-acyl groups"/>
    <property type="evidence" value="ECO:0007669"/>
    <property type="project" value="InterPro"/>
</dbReference>
<dbReference type="RefSeq" id="WP_012502070.1">
    <property type="nucleotide sequence ID" value="NC_011027.1"/>
</dbReference>
<feature type="domain" description="N-acetyltransferase" evidence="3">
    <location>
        <begin position="5"/>
        <end position="158"/>
    </location>
</feature>
<gene>
    <name evidence="4" type="ordered locus">Cpar_0821</name>
</gene>
<dbReference type="Gene3D" id="3.40.630.30">
    <property type="match status" value="1"/>
</dbReference>
<dbReference type="HOGENOM" id="CLU_141663_0_0_10"/>
<evidence type="ECO:0000313" key="4">
    <source>
        <dbReference type="EMBL" id="ACF11237.1"/>
    </source>
</evidence>
<organism evidence="4 5">
    <name type="scientific">Chlorobaculum parvum (strain DSM 263 / NCIMB 8327)</name>
    <name type="common">Chlorobium vibrioforme subsp. thiosulfatophilum</name>
    <dbReference type="NCBI Taxonomy" id="517417"/>
    <lineage>
        <taxon>Bacteria</taxon>
        <taxon>Pseudomonadati</taxon>
        <taxon>Chlorobiota</taxon>
        <taxon>Chlorobiia</taxon>
        <taxon>Chlorobiales</taxon>
        <taxon>Chlorobiaceae</taxon>
        <taxon>Chlorobaculum</taxon>
    </lineage>
</organism>
<reference evidence="4" key="1">
    <citation type="submission" date="2008-06" db="EMBL/GenBank/DDBJ databases">
        <title>Complete sequence of Chlorobaculum parvum NCIB 8327.</title>
        <authorList>
            <consortium name="US DOE Joint Genome Institute"/>
            <person name="Lucas S."/>
            <person name="Copeland A."/>
            <person name="Lapidus A."/>
            <person name="Glavina del Rio T."/>
            <person name="Dalin E."/>
            <person name="Tice H."/>
            <person name="Bruce D."/>
            <person name="Goodwin L."/>
            <person name="Pitluck S."/>
            <person name="Schmutz J."/>
            <person name="Larimer F."/>
            <person name="Land M."/>
            <person name="Hauser L."/>
            <person name="Kyrpides N."/>
            <person name="Mikhailova N."/>
            <person name="Zhao F."/>
            <person name="Li T."/>
            <person name="Liu Z."/>
            <person name="Overmann J."/>
            <person name="Bryant D.A."/>
            <person name="Richardson P."/>
        </authorList>
    </citation>
    <scope>NUCLEOTIDE SEQUENCE [LARGE SCALE GENOMIC DNA]</scope>
    <source>
        <strain evidence="4">NCIB 8327</strain>
    </source>
</reference>